<dbReference type="RefSeq" id="WP_141496428.1">
    <property type="nucleotide sequence ID" value="NZ_VICF01000004.1"/>
</dbReference>
<feature type="domain" description="Bacterial Ig-like" evidence="2">
    <location>
        <begin position="320"/>
        <end position="389"/>
    </location>
</feature>
<dbReference type="EMBL" id="VICF01000004">
    <property type="protein sequence ID" value="TQC74560.1"/>
    <property type="molecule type" value="Genomic_DNA"/>
</dbReference>
<dbReference type="NCBIfam" id="NF033510">
    <property type="entry name" value="Ca_tandemer"/>
    <property type="match status" value="1"/>
</dbReference>
<feature type="domain" description="Bacterial Ig-like" evidence="2">
    <location>
        <begin position="103"/>
        <end position="175"/>
    </location>
</feature>
<sequence>MNQILNASYRYTDDPRRGYGGTAAQARNGFAEIAIDGLPPYTVKVDAEGRWSWTPPADWTPGEHIVSVRMIDAAGNIGNPTQFIQVVDYTAPDAPRLLNMYDDQGDTTGSFDAGRMTDDRRPTLTGVAEKGTVVYLKEGDTVIGSAQADATTGIWTLEPDADLSDGTHQLTLVAVETFNGKLREGEPSAPFELLIGRDGSAATVISHAVDDAGPVTGSLLSGALTDDATPQLHGSAPAGSTVFVQYRNASGEWVDGGAAQMDGTRWSWTPPAELEAGSWEFRAGQEGSWSDSFTLDIAFAGSDALHATLTHATDDFGPVTGTLLSGALTDDTTPTLSGRGEANSNVVVRYGIAGEFTHSVVVTVGADSNWSFTPPALEYGVWSFAAQAQGDSQWSDTFELILMPGGQHKPEILSVYDDVALYIGEISNGGITNDRQPELSGVAEANSVLNVYDGSTLIGSVQVGADGNWRFITPSLSDDSHSLSVSYGAYDAGLPAYSIVVDTTPPGEVEINALAPLGLTLSDVVEAGQQGLFIDDGKTQLRVSGQAGDSVQLSDILPEGEAVSGWTQQTGTVTIAGSQYHVFSHGDAELLVQDGVTVNLV</sequence>
<dbReference type="Gene3D" id="2.60.40.10">
    <property type="entry name" value="Immunoglobulins"/>
    <property type="match status" value="1"/>
</dbReference>
<feature type="domain" description="Bacterial Ig-like" evidence="2">
    <location>
        <begin position="40"/>
        <end position="88"/>
    </location>
</feature>
<evidence type="ECO:0000259" key="2">
    <source>
        <dbReference type="Pfam" id="PF19077"/>
    </source>
</evidence>
<evidence type="ECO:0000313" key="4">
    <source>
        <dbReference type="Proteomes" id="UP000319715"/>
    </source>
</evidence>
<feature type="region of interest" description="Disordered" evidence="1">
    <location>
        <begin position="101"/>
        <end position="120"/>
    </location>
</feature>
<proteinExistence type="predicted"/>
<name>A0ABY2ZY21_9GAMM</name>
<evidence type="ECO:0000313" key="3">
    <source>
        <dbReference type="EMBL" id="TQC74560.1"/>
    </source>
</evidence>
<dbReference type="InterPro" id="IPR013783">
    <property type="entry name" value="Ig-like_fold"/>
</dbReference>
<comment type="caution">
    <text evidence="3">The sequence shown here is derived from an EMBL/GenBank/DDBJ whole genome shotgun (WGS) entry which is preliminary data.</text>
</comment>
<gene>
    <name evidence="3" type="ORF">FK492_13875</name>
</gene>
<dbReference type="InterPro" id="IPR044016">
    <property type="entry name" value="Big_13"/>
</dbReference>
<evidence type="ECO:0000256" key="1">
    <source>
        <dbReference type="SAM" id="MobiDB-lite"/>
    </source>
</evidence>
<dbReference type="Proteomes" id="UP000319715">
    <property type="component" value="Unassembled WGS sequence"/>
</dbReference>
<feature type="domain" description="Bacterial Ig-like" evidence="2">
    <location>
        <begin position="425"/>
        <end position="487"/>
    </location>
</feature>
<protein>
    <recommendedName>
        <fullName evidence="2">Bacterial Ig-like domain-containing protein</fullName>
    </recommendedName>
</protein>
<keyword evidence="4" id="KW-1185">Reference proteome</keyword>
<dbReference type="Gene3D" id="3.30.420.430">
    <property type="match status" value="3"/>
</dbReference>
<accession>A0ABY2ZY21</accession>
<dbReference type="Pfam" id="PF19077">
    <property type="entry name" value="Big_13"/>
    <property type="match status" value="4"/>
</dbReference>
<reference evidence="3 4" key="1">
    <citation type="submission" date="2019-06" db="EMBL/GenBank/DDBJ databases">
        <title>Pantoea dispersa Assembly.</title>
        <authorList>
            <person name="Wang J."/>
        </authorList>
    </citation>
    <scope>NUCLEOTIDE SEQUENCE [LARGE SCALE GENOMIC DNA]</scope>
    <source>
        <strain evidence="4">bio</strain>
    </source>
</reference>
<organism evidence="3 4">
    <name type="scientific">Pantoea dispersa</name>
    <dbReference type="NCBI Taxonomy" id="59814"/>
    <lineage>
        <taxon>Bacteria</taxon>
        <taxon>Pseudomonadati</taxon>
        <taxon>Pseudomonadota</taxon>
        <taxon>Gammaproteobacteria</taxon>
        <taxon>Enterobacterales</taxon>
        <taxon>Erwiniaceae</taxon>
        <taxon>Pantoea</taxon>
    </lineage>
</organism>